<evidence type="ECO:0000313" key="6">
    <source>
        <dbReference type="Proteomes" id="UP000006860"/>
    </source>
</evidence>
<accession>F0SSS7</accession>
<dbReference type="InterPro" id="IPR010255">
    <property type="entry name" value="Haem_peroxidase_sf"/>
</dbReference>
<dbReference type="InterPro" id="IPR018511">
    <property type="entry name" value="Hemolysin-typ_Ca-bd_CS"/>
</dbReference>
<dbReference type="InterPro" id="IPR019791">
    <property type="entry name" value="Haem_peroxidase_animal"/>
</dbReference>
<comment type="subcellular location">
    <subcellularLocation>
        <location evidence="1">Secreted</location>
    </subcellularLocation>
</comment>
<evidence type="ECO:0000256" key="4">
    <source>
        <dbReference type="SAM" id="MobiDB-lite"/>
    </source>
</evidence>
<keyword evidence="2" id="KW-0964">Secreted</keyword>
<keyword evidence="5" id="KW-0575">Peroxidase</keyword>
<dbReference type="GO" id="GO:0006979">
    <property type="term" value="P:response to oxidative stress"/>
    <property type="evidence" value="ECO:0007669"/>
    <property type="project" value="InterPro"/>
</dbReference>
<dbReference type="SUPFAM" id="SSF51120">
    <property type="entry name" value="beta-Roll"/>
    <property type="match status" value="1"/>
</dbReference>
<dbReference type="KEGG" id="pbs:Plabr_3820"/>
<dbReference type="HOGENOM" id="CLU_006087_2_1_0"/>
<dbReference type="Gene3D" id="1.10.640.10">
    <property type="entry name" value="Haem peroxidase domain superfamily, animal type"/>
    <property type="match status" value="1"/>
</dbReference>
<dbReference type="PROSITE" id="PS00330">
    <property type="entry name" value="HEMOLYSIN_CALCIUM"/>
    <property type="match status" value="2"/>
</dbReference>
<dbReference type="CDD" id="cd09822">
    <property type="entry name" value="peroxinectin_like_bacterial"/>
    <property type="match status" value="1"/>
</dbReference>
<dbReference type="AlphaFoldDB" id="F0SSS7"/>
<protein>
    <submittedName>
        <fullName evidence="5">Peroxidase</fullName>
        <ecNumber evidence="5">1.11.1.7</ecNumber>
    </submittedName>
</protein>
<dbReference type="InterPro" id="IPR001343">
    <property type="entry name" value="Hemolysn_Ca-bd"/>
</dbReference>
<dbReference type="EMBL" id="CP002546">
    <property type="protein sequence ID" value="ADY61405.1"/>
    <property type="molecule type" value="Genomic_DNA"/>
</dbReference>
<gene>
    <name evidence="5" type="ordered locus">Plabr_3820</name>
</gene>
<dbReference type="GO" id="GO:0020037">
    <property type="term" value="F:heme binding"/>
    <property type="evidence" value="ECO:0007669"/>
    <property type="project" value="InterPro"/>
</dbReference>
<dbReference type="GO" id="GO:0140825">
    <property type="term" value="F:lactoperoxidase activity"/>
    <property type="evidence" value="ECO:0007669"/>
    <property type="project" value="UniProtKB-EC"/>
</dbReference>
<evidence type="ECO:0000313" key="5">
    <source>
        <dbReference type="EMBL" id="ADY61405.1"/>
    </source>
</evidence>
<evidence type="ECO:0000256" key="1">
    <source>
        <dbReference type="ARBA" id="ARBA00004613"/>
    </source>
</evidence>
<dbReference type="PRINTS" id="PR00313">
    <property type="entry name" value="CABNDNGRPT"/>
</dbReference>
<evidence type="ECO:0000256" key="3">
    <source>
        <dbReference type="ARBA" id="ARBA00023180"/>
    </source>
</evidence>
<evidence type="ECO:0000256" key="2">
    <source>
        <dbReference type="ARBA" id="ARBA00022525"/>
    </source>
</evidence>
<dbReference type="Pfam" id="PF00353">
    <property type="entry name" value="HemolysinCabind"/>
    <property type="match status" value="1"/>
</dbReference>
<dbReference type="Gene3D" id="2.150.10.10">
    <property type="entry name" value="Serralysin-like metalloprotease, C-terminal"/>
    <property type="match status" value="1"/>
</dbReference>
<dbReference type="EC" id="1.11.1.7" evidence="5"/>
<feature type="compositionally biased region" description="Basic and acidic residues" evidence="4">
    <location>
        <begin position="751"/>
        <end position="761"/>
    </location>
</feature>
<proteinExistence type="predicted"/>
<dbReference type="GO" id="GO:0005576">
    <property type="term" value="C:extracellular region"/>
    <property type="evidence" value="ECO:0007669"/>
    <property type="project" value="UniProtKB-SubCell"/>
</dbReference>
<keyword evidence="3" id="KW-0325">Glycoprotein</keyword>
<dbReference type="InterPro" id="IPR011049">
    <property type="entry name" value="Serralysin-like_metalloprot_C"/>
</dbReference>
<dbReference type="PANTHER" id="PTHR11475">
    <property type="entry name" value="OXIDASE/PEROXIDASE"/>
    <property type="match status" value="1"/>
</dbReference>
<feature type="compositionally biased region" description="Basic and acidic residues" evidence="4">
    <location>
        <begin position="772"/>
        <end position="783"/>
    </location>
</feature>
<dbReference type="PANTHER" id="PTHR11475:SF4">
    <property type="entry name" value="CHORION PEROXIDASE"/>
    <property type="match status" value="1"/>
</dbReference>
<dbReference type="Pfam" id="PF03098">
    <property type="entry name" value="An_peroxidase"/>
    <property type="match status" value="1"/>
</dbReference>
<reference evidence="6" key="1">
    <citation type="submission" date="2011-02" db="EMBL/GenBank/DDBJ databases">
        <title>The complete genome of Planctomyces brasiliensis DSM 5305.</title>
        <authorList>
            <person name="Lucas S."/>
            <person name="Copeland A."/>
            <person name="Lapidus A."/>
            <person name="Bruce D."/>
            <person name="Goodwin L."/>
            <person name="Pitluck S."/>
            <person name="Kyrpides N."/>
            <person name="Mavromatis K."/>
            <person name="Pagani I."/>
            <person name="Ivanova N."/>
            <person name="Ovchinnikova G."/>
            <person name="Lu M."/>
            <person name="Detter J.C."/>
            <person name="Han C."/>
            <person name="Land M."/>
            <person name="Hauser L."/>
            <person name="Markowitz V."/>
            <person name="Cheng J.-F."/>
            <person name="Hugenholtz P."/>
            <person name="Woyke T."/>
            <person name="Wu D."/>
            <person name="Tindall B."/>
            <person name="Pomrenke H.G."/>
            <person name="Brambilla E."/>
            <person name="Klenk H.-P."/>
            <person name="Eisen J.A."/>
        </authorList>
    </citation>
    <scope>NUCLEOTIDE SEQUENCE [LARGE SCALE GENOMIC DNA]</scope>
    <source>
        <strain evidence="6">ATCC 49424 / DSM 5305 / JCM 21570 / NBRC 103401 / IFAM 1448</strain>
    </source>
</reference>
<dbReference type="PROSITE" id="PS50292">
    <property type="entry name" value="PEROXIDASE_3"/>
    <property type="match status" value="1"/>
</dbReference>
<dbReference type="InterPro" id="IPR037120">
    <property type="entry name" value="Haem_peroxidase_sf_animal"/>
</dbReference>
<keyword evidence="5" id="KW-0560">Oxidoreductase</keyword>
<dbReference type="SUPFAM" id="SSF48113">
    <property type="entry name" value="Heme-dependent peroxidases"/>
    <property type="match status" value="1"/>
</dbReference>
<sequence length="805" mass="88200">MSARKRNRSKTRRLKARGNVQSSVCEQRIMLSATIPDLEIASIDGSGNNLQNPEWGSTDEQLLRLTTVEYSDGISELAGAMRASAREVSNAVVAQQELTENDRYLTDLLWVWGQFIDHDIDLTDPGEHAEEADIAVPTGDPYFDPFGTGTQSIDFTRSNFDETTGDSIDNPRQQVNAITAFLDGSVVYGSDQERADALRTFSDGKLKTSEGDLLPFNEQGLANAGGTSDSLFLAGDVRANENIALTAMHTVWVREHNRIADEIGNENPNLTDEEIYQQARAIVRAELQVITYNEFLPALLGQEAIDPYSGYDETVDPTIANVFSTAAYRLGHSLLSPELLRLNADGTTADEGNIALQNAFFRPDELVQNGIDSILQGAASQVAQELDNQIVDDVRNFLFGPPGSGGFDLASLNIQRGRDHGLADYNQTREDFGLERVSSFEEISSDPDVVAALMSVYASVDEIDVWVGALAEDHVAGASVGELMQTVLADQFTRLRDGDRFWYENVLEGRQLQMVEQTTLADVIERNTNVEIAQENAFYDAAVLYFAIDGNHKEANVIVRERGGQIEVVDQQNRRVLASQSAAQTEKVMIIGRDGLQDRIEIDGSISAADLPGGIVTWGGHGGKDQLLVNGTQHDDVISLASLGSSVNGKSLLNQNFEEIIVRGHAGNDHLTAAGQQLGARLVLDGGAGNDRLEGSDGNDELFGGTGRDELVAGLGRDLLVGGPGNDVLTGDRNDRLVQDELRDRMEMAMRRTARPNDRSIPDAPPQSDNRQQNERERDRDAQRNTGPQRAEQRQDDLQAFMRRR</sequence>
<name>F0SSS7_RUBBR</name>
<keyword evidence="6" id="KW-1185">Reference proteome</keyword>
<dbReference type="PRINTS" id="PR00457">
    <property type="entry name" value="ANPEROXIDASE"/>
</dbReference>
<dbReference type="eggNOG" id="COG2931">
    <property type="taxonomic scope" value="Bacteria"/>
</dbReference>
<organism evidence="5 6">
    <name type="scientific">Rubinisphaera brasiliensis (strain ATCC 49424 / DSM 5305 / JCM 21570 / IAM 15109 / NBRC 103401 / IFAM 1448)</name>
    <name type="common">Planctomyces brasiliensis</name>
    <dbReference type="NCBI Taxonomy" id="756272"/>
    <lineage>
        <taxon>Bacteria</taxon>
        <taxon>Pseudomonadati</taxon>
        <taxon>Planctomycetota</taxon>
        <taxon>Planctomycetia</taxon>
        <taxon>Planctomycetales</taxon>
        <taxon>Planctomycetaceae</taxon>
        <taxon>Rubinisphaera</taxon>
    </lineage>
</organism>
<dbReference type="STRING" id="756272.Plabr_3820"/>
<dbReference type="SMR" id="F0SSS7"/>
<dbReference type="Proteomes" id="UP000006860">
    <property type="component" value="Chromosome"/>
</dbReference>
<feature type="region of interest" description="Disordered" evidence="4">
    <location>
        <begin position="751"/>
        <end position="805"/>
    </location>
</feature>
<dbReference type="GO" id="GO:0005509">
    <property type="term" value="F:calcium ion binding"/>
    <property type="evidence" value="ECO:0007669"/>
    <property type="project" value="InterPro"/>
</dbReference>